<dbReference type="InterPro" id="IPR000462">
    <property type="entry name" value="CDP-OH_P_trans"/>
</dbReference>
<dbReference type="GO" id="GO:0016020">
    <property type="term" value="C:membrane"/>
    <property type="evidence" value="ECO:0007669"/>
    <property type="project" value="InterPro"/>
</dbReference>
<dbReference type="Gene3D" id="1.20.120.1760">
    <property type="match status" value="1"/>
</dbReference>
<gene>
    <name evidence="4" type="ORF">Harman_18680</name>
</gene>
<comment type="caution">
    <text evidence="4">The sequence shown here is derived from an EMBL/GenBank/DDBJ whole genome shotgun (WGS) entry which is preliminary data.</text>
</comment>
<feature type="transmembrane region" description="Helical" evidence="3">
    <location>
        <begin position="122"/>
        <end position="140"/>
    </location>
</feature>
<keyword evidence="3" id="KW-1133">Transmembrane helix</keyword>
<keyword evidence="3" id="KW-0472">Membrane</keyword>
<dbReference type="Proteomes" id="UP000304382">
    <property type="component" value="Unassembled WGS sequence"/>
</dbReference>
<keyword evidence="1 2" id="KW-0808">Transferase</keyword>
<dbReference type="GO" id="GO:0016780">
    <property type="term" value="F:phosphotransferase activity, for other substituted phosphate groups"/>
    <property type="evidence" value="ECO:0007669"/>
    <property type="project" value="InterPro"/>
</dbReference>
<dbReference type="PROSITE" id="PS00379">
    <property type="entry name" value="CDP_ALCOHOL_P_TRANSF"/>
    <property type="match status" value="1"/>
</dbReference>
<dbReference type="AlphaFoldDB" id="A0A4C2EMT7"/>
<reference evidence="4 5" key="1">
    <citation type="submission" date="2019-02" db="EMBL/GenBank/DDBJ databases">
        <title>Haloarcula mannanilyticum sp. nov., a mannan degrading haloarchaeon isolated from commercial salt.</title>
        <authorList>
            <person name="Enomoto S."/>
            <person name="Shimane Y."/>
            <person name="Kamekura M."/>
            <person name="Ito T."/>
            <person name="Moriya O."/>
            <person name="Ihara K."/>
            <person name="Takahashi-Ando N."/>
            <person name="Fukushima Y."/>
            <person name="Yoshida Y."/>
            <person name="Usama R."/>
            <person name="Takai K."/>
            <person name="Minegishi H."/>
        </authorList>
    </citation>
    <scope>NUCLEOTIDE SEQUENCE [LARGE SCALE GENOMIC DNA]</scope>
    <source>
        <strain evidence="4 5">MD130-1</strain>
    </source>
</reference>
<evidence type="ECO:0000256" key="2">
    <source>
        <dbReference type="RuleBase" id="RU003750"/>
    </source>
</evidence>
<dbReference type="GO" id="GO:0008654">
    <property type="term" value="P:phospholipid biosynthetic process"/>
    <property type="evidence" value="ECO:0007669"/>
    <property type="project" value="InterPro"/>
</dbReference>
<organism evidence="4 5">
    <name type="scientific">Haloarcula mannanilytica</name>
    <dbReference type="NCBI Taxonomy" id="2509225"/>
    <lineage>
        <taxon>Archaea</taxon>
        <taxon>Methanobacteriati</taxon>
        <taxon>Methanobacteriota</taxon>
        <taxon>Stenosarchaea group</taxon>
        <taxon>Halobacteria</taxon>
        <taxon>Halobacteriales</taxon>
        <taxon>Haloarculaceae</taxon>
        <taxon>Haloarcula</taxon>
    </lineage>
</organism>
<comment type="similarity">
    <text evidence="2">Belongs to the CDP-alcohol phosphatidyltransferase class-I family.</text>
</comment>
<feature type="transmembrane region" description="Helical" evidence="3">
    <location>
        <begin position="172"/>
        <end position="198"/>
    </location>
</feature>
<dbReference type="RefSeq" id="WP_137683528.1">
    <property type="nucleotide sequence ID" value="NZ_BIXZ01000002.1"/>
</dbReference>
<keyword evidence="5" id="KW-1185">Reference proteome</keyword>
<evidence type="ECO:0000256" key="3">
    <source>
        <dbReference type="SAM" id="Phobius"/>
    </source>
</evidence>
<dbReference type="OrthoDB" id="221913at2157"/>
<evidence type="ECO:0000313" key="5">
    <source>
        <dbReference type="Proteomes" id="UP000304382"/>
    </source>
</evidence>
<dbReference type="InterPro" id="IPR048254">
    <property type="entry name" value="CDP_ALCOHOL_P_TRANSF_CS"/>
</dbReference>
<name>A0A4C2EMT7_9EURY</name>
<dbReference type="InterPro" id="IPR043130">
    <property type="entry name" value="CDP-OH_PTrfase_TM_dom"/>
</dbReference>
<evidence type="ECO:0000313" key="4">
    <source>
        <dbReference type="EMBL" id="GCF13933.1"/>
    </source>
</evidence>
<dbReference type="Pfam" id="PF01066">
    <property type="entry name" value="CDP-OH_P_transf"/>
    <property type="match status" value="1"/>
</dbReference>
<feature type="transmembrane region" description="Helical" evidence="3">
    <location>
        <begin position="210"/>
        <end position="231"/>
    </location>
</feature>
<feature type="transmembrane region" description="Helical" evidence="3">
    <location>
        <begin position="39"/>
        <end position="58"/>
    </location>
</feature>
<dbReference type="EMBL" id="BIXZ01000002">
    <property type="protein sequence ID" value="GCF13933.1"/>
    <property type="molecule type" value="Genomic_DNA"/>
</dbReference>
<keyword evidence="3" id="KW-0812">Transmembrane</keyword>
<protein>
    <recommendedName>
        <fullName evidence="6">Phosphatidylserine synthase</fullName>
    </recommendedName>
</protein>
<evidence type="ECO:0000256" key="1">
    <source>
        <dbReference type="ARBA" id="ARBA00022679"/>
    </source>
</evidence>
<proteinExistence type="inferred from homology"/>
<accession>A0A4C2EMT7</accession>
<sequence length="232" mass="25099">MTEPLREAIRGVWNRVDLADRRVADTVDRTDIVGRLTGADYISLAALFVGWGSALLFSRGEPNWGILVMFAAFFLDKVDGWYARHTGTSSPFGRQIDSFIDIFAYLLPAALLYHVSLAPSPFASLVVGFLLFAFGGLRLIRHTNEGFGSDGGDSYYHGTTVVHTNLLVVSNYFLATFVGLWNGWVAGVLVGLACPLMVSDYKAYKTDLSHALAAVVALVAGGLALALELGYV</sequence>
<evidence type="ECO:0008006" key="6">
    <source>
        <dbReference type="Google" id="ProtNLM"/>
    </source>
</evidence>